<dbReference type="InterPro" id="IPR037523">
    <property type="entry name" value="VOC_core"/>
</dbReference>
<keyword evidence="6" id="KW-1185">Reference proteome</keyword>
<keyword evidence="3" id="KW-0046">Antibiotic resistance</keyword>
<dbReference type="CDD" id="cd08349">
    <property type="entry name" value="BLMA_like"/>
    <property type="match status" value="1"/>
</dbReference>
<dbReference type="OrthoDB" id="9803104at2"/>
<dbReference type="RefSeq" id="WP_038490259.1">
    <property type="nucleotide sequence ID" value="NZ_CP009962.1"/>
</dbReference>
<gene>
    <name evidence="5" type="ORF">LT85_3076</name>
</gene>
<dbReference type="KEGG" id="care:LT85_3076"/>
<proteinExistence type="inferred from homology"/>
<evidence type="ECO:0000256" key="3">
    <source>
        <dbReference type="ARBA" id="ARBA00023251"/>
    </source>
</evidence>
<evidence type="ECO:0000256" key="2">
    <source>
        <dbReference type="ARBA" id="ARBA00021572"/>
    </source>
</evidence>
<dbReference type="HOGENOM" id="CLU_121379_0_0_4"/>
<dbReference type="AlphaFoldDB" id="A0A0A1FF16"/>
<comment type="similarity">
    <text evidence="1">Belongs to the bleomycin resistance protein family.</text>
</comment>
<dbReference type="PROSITE" id="PS51819">
    <property type="entry name" value="VOC"/>
    <property type="match status" value="1"/>
</dbReference>
<evidence type="ECO:0000313" key="6">
    <source>
        <dbReference type="Proteomes" id="UP000030302"/>
    </source>
</evidence>
<evidence type="ECO:0000259" key="4">
    <source>
        <dbReference type="PROSITE" id="PS51819"/>
    </source>
</evidence>
<dbReference type="Pfam" id="PF19581">
    <property type="entry name" value="Glyoxalase_7"/>
    <property type="match status" value="1"/>
</dbReference>
<organism evidence="5 6">
    <name type="scientific">Collimonas arenae</name>
    <dbReference type="NCBI Taxonomy" id="279058"/>
    <lineage>
        <taxon>Bacteria</taxon>
        <taxon>Pseudomonadati</taxon>
        <taxon>Pseudomonadota</taxon>
        <taxon>Betaproteobacteria</taxon>
        <taxon>Burkholderiales</taxon>
        <taxon>Oxalobacteraceae</taxon>
        <taxon>Collimonas</taxon>
    </lineage>
</organism>
<evidence type="ECO:0000256" key="1">
    <source>
        <dbReference type="ARBA" id="ARBA00011051"/>
    </source>
</evidence>
<dbReference type="Gene3D" id="3.10.180.10">
    <property type="entry name" value="2,3-Dihydroxybiphenyl 1,2-Dioxygenase, domain 1"/>
    <property type="match status" value="1"/>
</dbReference>
<dbReference type="InterPro" id="IPR000335">
    <property type="entry name" value="Bleomycin-R"/>
</dbReference>
<feature type="domain" description="VOC" evidence="4">
    <location>
        <begin position="1"/>
        <end position="118"/>
    </location>
</feature>
<reference evidence="6" key="1">
    <citation type="journal article" date="2014" name="Soil Biol. Biochem.">
        <title>Structure and function of bacterial communities in ageing soils: Insights from the Mendocino ecological staircase.</title>
        <authorList>
            <person name="Uroz S."/>
            <person name="Tech J.J."/>
            <person name="Sawaya N.A."/>
            <person name="Frey-Klett P."/>
            <person name="Leveau J.H.J."/>
        </authorList>
    </citation>
    <scope>NUCLEOTIDE SEQUENCE [LARGE SCALE GENOMIC DNA]</scope>
    <source>
        <strain evidence="6">Cal35</strain>
    </source>
</reference>
<dbReference type="STRING" id="279058.LT85_3076"/>
<dbReference type="GO" id="GO:0046677">
    <property type="term" value="P:response to antibiotic"/>
    <property type="evidence" value="ECO:0007669"/>
    <property type="project" value="UniProtKB-KW"/>
</dbReference>
<dbReference type="InterPro" id="IPR029068">
    <property type="entry name" value="Glyas_Bleomycin-R_OHBP_Dase"/>
</dbReference>
<dbReference type="EMBL" id="CP009962">
    <property type="protein sequence ID" value="AIY42234.1"/>
    <property type="molecule type" value="Genomic_DNA"/>
</dbReference>
<accession>A0A0A1FF16</accession>
<name>A0A0A1FF16_9BURK</name>
<sequence length="121" mass="13979">MHISSGIPIIRIFSESKAKEFYLDFLGFTLEWEHRFEENFPLYAQIKRDDLTIHLSEHHGDATPGSTIFVPVVDIDALHSELLAKNYAYARPGVEDLPWGRNMQITDPFGNRIRFCELRAS</sequence>
<evidence type="ECO:0000313" key="5">
    <source>
        <dbReference type="EMBL" id="AIY42234.1"/>
    </source>
</evidence>
<protein>
    <recommendedName>
        <fullName evidence="2">Bleomycin resistance protein</fullName>
    </recommendedName>
</protein>
<dbReference type="Proteomes" id="UP000030302">
    <property type="component" value="Chromosome"/>
</dbReference>
<dbReference type="SUPFAM" id="SSF54593">
    <property type="entry name" value="Glyoxalase/Bleomycin resistance protein/Dihydroxybiphenyl dioxygenase"/>
    <property type="match status" value="1"/>
</dbReference>